<reference evidence="2" key="1">
    <citation type="submission" date="2025-08" db="UniProtKB">
        <authorList>
            <consortium name="Ensembl"/>
        </authorList>
    </citation>
    <scope>IDENTIFICATION</scope>
</reference>
<dbReference type="OrthoDB" id="8905061at2759"/>
<keyword evidence="1" id="KW-0472">Membrane</keyword>
<sequence length="96" mass="10867">MPLPFSSRSGVPGNFLSCCTQLAKRVPKNMLPQVTRVQFQKNDGICHLQAIVVTVSAWFFIRVRVTVSAWFLLLGLQFLLGFLLGLVLQFLLGFYY</sequence>
<dbReference type="Gene3D" id="2.40.50.40">
    <property type="match status" value="1"/>
</dbReference>
<accession>A0A8C5LMI0</accession>
<keyword evidence="1" id="KW-0812">Transmembrane</keyword>
<evidence type="ECO:0000313" key="2">
    <source>
        <dbReference type="Ensembl" id="ENSLLEP00000001664.1"/>
    </source>
</evidence>
<keyword evidence="1" id="KW-1133">Transmembrane helix</keyword>
<reference evidence="2" key="2">
    <citation type="submission" date="2025-09" db="UniProtKB">
        <authorList>
            <consortium name="Ensembl"/>
        </authorList>
    </citation>
    <scope>IDENTIFICATION</scope>
</reference>
<feature type="transmembrane region" description="Helical" evidence="1">
    <location>
        <begin position="67"/>
        <end position="95"/>
    </location>
</feature>
<name>A0A8C5LMI0_9ANUR</name>
<feature type="transmembrane region" description="Helical" evidence="1">
    <location>
        <begin position="44"/>
        <end position="61"/>
    </location>
</feature>
<organism evidence="2 3">
    <name type="scientific">Leptobrachium leishanense</name>
    <name type="common">Leishan spiny toad</name>
    <dbReference type="NCBI Taxonomy" id="445787"/>
    <lineage>
        <taxon>Eukaryota</taxon>
        <taxon>Metazoa</taxon>
        <taxon>Chordata</taxon>
        <taxon>Craniata</taxon>
        <taxon>Vertebrata</taxon>
        <taxon>Euteleostomi</taxon>
        <taxon>Amphibia</taxon>
        <taxon>Batrachia</taxon>
        <taxon>Anura</taxon>
        <taxon>Pelobatoidea</taxon>
        <taxon>Megophryidae</taxon>
        <taxon>Leptobrachium</taxon>
    </lineage>
</organism>
<evidence type="ECO:0000313" key="3">
    <source>
        <dbReference type="Proteomes" id="UP000694569"/>
    </source>
</evidence>
<protein>
    <submittedName>
        <fullName evidence="2">Uncharacterized protein</fullName>
    </submittedName>
</protein>
<dbReference type="Ensembl" id="ENSLLET00000001745.1">
    <property type="protein sequence ID" value="ENSLLEP00000001664.1"/>
    <property type="gene ID" value="ENSLLEG00000001094.1"/>
</dbReference>
<proteinExistence type="predicted"/>
<dbReference type="Proteomes" id="UP000694569">
    <property type="component" value="Unplaced"/>
</dbReference>
<dbReference type="AlphaFoldDB" id="A0A8C5LMI0"/>
<evidence type="ECO:0000256" key="1">
    <source>
        <dbReference type="SAM" id="Phobius"/>
    </source>
</evidence>
<dbReference type="GeneTree" id="ENSGT01010000229462"/>
<keyword evidence="3" id="KW-1185">Reference proteome</keyword>